<feature type="region of interest" description="Disordered" evidence="1">
    <location>
        <begin position="1"/>
        <end position="84"/>
    </location>
</feature>
<feature type="compositionally biased region" description="Basic and acidic residues" evidence="1">
    <location>
        <begin position="36"/>
        <end position="47"/>
    </location>
</feature>
<feature type="region of interest" description="Disordered" evidence="1">
    <location>
        <begin position="265"/>
        <end position="288"/>
    </location>
</feature>
<gene>
    <name evidence="2" type="ORF">M6B22_13410</name>
</gene>
<feature type="compositionally biased region" description="Low complexity" evidence="1">
    <location>
        <begin position="1"/>
        <end position="19"/>
    </location>
</feature>
<evidence type="ECO:0008006" key="4">
    <source>
        <dbReference type="Google" id="ProtNLM"/>
    </source>
</evidence>
<dbReference type="RefSeq" id="WP_269442054.1">
    <property type="nucleotide sequence ID" value="NZ_CP097463.1"/>
</dbReference>
<evidence type="ECO:0000313" key="2">
    <source>
        <dbReference type="EMBL" id="WAX55538.1"/>
    </source>
</evidence>
<evidence type="ECO:0000313" key="3">
    <source>
        <dbReference type="Proteomes" id="UP001164693"/>
    </source>
</evidence>
<evidence type="ECO:0000256" key="1">
    <source>
        <dbReference type="SAM" id="MobiDB-lite"/>
    </source>
</evidence>
<reference evidence="2" key="1">
    <citation type="submission" date="2022-05" db="EMBL/GenBank/DDBJ databases">
        <title>Jatrophihabitans sp. SB3-54 whole genome sequence.</title>
        <authorList>
            <person name="Suh M.K."/>
            <person name="Eom M.K."/>
            <person name="Kim J.S."/>
            <person name="Kim H.S."/>
            <person name="Do H.E."/>
            <person name="Shin Y.K."/>
            <person name="Lee J.-S."/>
        </authorList>
    </citation>
    <scope>NUCLEOTIDE SEQUENCE</scope>
    <source>
        <strain evidence="2">SB3-54</strain>
    </source>
</reference>
<feature type="region of interest" description="Disordered" evidence="1">
    <location>
        <begin position="601"/>
        <end position="623"/>
    </location>
</feature>
<sequence length="657" mass="72705">MSIHPSFTATPTVATPSPVLAKPESTTDRTPIVPDSAREHAPKDARRAGFTANSPATPITADTRPTLQQLTLPGPRRDDEGRGGAMAGLNLMRLIIRCPLLPAWSSRIIRSRKGRPSGLKKPDLFWTFYLLATREFGSHEQLDQELKTHWSAIRDEFWFEHGVLLPDAKADGEVYGYMDFKSWRKHNVIEAGRVEAMLRQLTVVSAPLAAAIRAAEEPTGAVRDPLNPMPWDCLSADGTVMDTASSVYEHSYVDQDGHTVKKIQGSRAKTGKPRLYQPTRNTGHKRSGGGRGLFNVAAVTKGVDTYTRVALGVAIGDHTQGEVPIAMGLLEQIYDVVGNQFPVLLYDGALTPVLWHELTRRYGIYCVNANYARPRQKGEPAFDAPDELLGAPAGAGKRLYGRRRNDPKRTYITGLPPERHTGPDGHTHLHHLVADDGGVYELDRAWRRSDPGVRQQLLVPTRLERLVDDRDEYYFAVTLTGKCTHSSFDVTFHLRDHQPEPGGELSWKSQVANIRILPEALIERYAVVFGRRNQIESFFSWLEQRFRHKDRHASYGIDSERLDLAAVALLENVRAWGHLALRHPRHAEALAAQLAEIAHTTTVAGDSPPTPTPRRSVLDGSPSTPIVRASVPVGVPVTLPRVEVPAGVGAWPAGRRQ</sequence>
<accession>A0ABY7JSK5</accession>
<protein>
    <recommendedName>
        <fullName evidence="4">Transposase</fullName>
    </recommendedName>
</protein>
<dbReference type="EMBL" id="CP097463">
    <property type="protein sequence ID" value="WAX55538.1"/>
    <property type="molecule type" value="Genomic_DNA"/>
</dbReference>
<proteinExistence type="predicted"/>
<name>A0ABY7JSK5_9ACTN</name>
<organism evidence="2 3">
    <name type="scientific">Jatrophihabitans cynanchi</name>
    <dbReference type="NCBI Taxonomy" id="2944128"/>
    <lineage>
        <taxon>Bacteria</taxon>
        <taxon>Bacillati</taxon>
        <taxon>Actinomycetota</taxon>
        <taxon>Actinomycetes</taxon>
        <taxon>Jatrophihabitantales</taxon>
        <taxon>Jatrophihabitantaceae</taxon>
        <taxon>Jatrophihabitans</taxon>
    </lineage>
</organism>
<dbReference type="Proteomes" id="UP001164693">
    <property type="component" value="Chromosome"/>
</dbReference>
<keyword evidence="3" id="KW-1185">Reference proteome</keyword>